<keyword evidence="1" id="KW-0548">Nucleotidyltransferase</keyword>
<protein>
    <submittedName>
        <fullName evidence="1">Reverse transcriptase</fullName>
    </submittedName>
</protein>
<keyword evidence="1" id="KW-0695">RNA-directed DNA polymerase</keyword>
<accession>A0AAV4TV03</accession>
<name>A0AAV4TV03_CAEEX</name>
<dbReference type="GO" id="GO:0003964">
    <property type="term" value="F:RNA-directed DNA polymerase activity"/>
    <property type="evidence" value="ECO:0007669"/>
    <property type="project" value="UniProtKB-KW"/>
</dbReference>
<dbReference type="Proteomes" id="UP001054945">
    <property type="component" value="Unassembled WGS sequence"/>
</dbReference>
<organism evidence="1 2">
    <name type="scientific">Caerostris extrusa</name>
    <name type="common">Bark spider</name>
    <name type="synonym">Caerostris bankana</name>
    <dbReference type="NCBI Taxonomy" id="172846"/>
    <lineage>
        <taxon>Eukaryota</taxon>
        <taxon>Metazoa</taxon>
        <taxon>Ecdysozoa</taxon>
        <taxon>Arthropoda</taxon>
        <taxon>Chelicerata</taxon>
        <taxon>Arachnida</taxon>
        <taxon>Araneae</taxon>
        <taxon>Araneomorphae</taxon>
        <taxon>Entelegynae</taxon>
        <taxon>Araneoidea</taxon>
        <taxon>Araneidae</taxon>
        <taxon>Caerostris</taxon>
    </lineage>
</organism>
<evidence type="ECO:0000313" key="1">
    <source>
        <dbReference type="EMBL" id="GIY48687.1"/>
    </source>
</evidence>
<evidence type="ECO:0000313" key="2">
    <source>
        <dbReference type="Proteomes" id="UP001054945"/>
    </source>
</evidence>
<proteinExistence type="predicted"/>
<keyword evidence="1" id="KW-0808">Transferase</keyword>
<comment type="caution">
    <text evidence="1">The sequence shown here is derived from an EMBL/GenBank/DDBJ whole genome shotgun (WGS) entry which is preliminary data.</text>
</comment>
<dbReference type="AlphaFoldDB" id="A0AAV4TV03"/>
<dbReference type="EMBL" id="BPLR01011741">
    <property type="protein sequence ID" value="GIY48687.1"/>
    <property type="molecule type" value="Genomic_DNA"/>
</dbReference>
<gene>
    <name evidence="1" type="primary">AVEN_137353_1</name>
    <name evidence="1" type="ORF">CEXT_69221</name>
</gene>
<sequence>MSLHKWCGNTELTPKTEKEYEISATNQVKTLGISWRAHIDCFAFKVEVECLVHPIKRSMLSTIARLFDPFGFLGWVLRQLKQNFSCNNYGC</sequence>
<keyword evidence="2" id="KW-1185">Reference proteome</keyword>
<reference evidence="1 2" key="1">
    <citation type="submission" date="2021-06" db="EMBL/GenBank/DDBJ databases">
        <title>Caerostris extrusa draft genome.</title>
        <authorList>
            <person name="Kono N."/>
            <person name="Arakawa K."/>
        </authorList>
    </citation>
    <scope>NUCLEOTIDE SEQUENCE [LARGE SCALE GENOMIC DNA]</scope>
</reference>